<feature type="region of interest" description="Disordered" evidence="1">
    <location>
        <begin position="153"/>
        <end position="294"/>
    </location>
</feature>
<feature type="domain" description="Aminotransferase-like plant mobile" evidence="2">
    <location>
        <begin position="26"/>
        <end position="116"/>
    </location>
</feature>
<evidence type="ECO:0000313" key="4">
    <source>
        <dbReference type="Proteomes" id="UP001058974"/>
    </source>
</evidence>
<dbReference type="EMBL" id="JAMSHJ010000005">
    <property type="protein sequence ID" value="KAI5413092.1"/>
    <property type="molecule type" value="Genomic_DNA"/>
</dbReference>
<feature type="compositionally biased region" description="Low complexity" evidence="1">
    <location>
        <begin position="277"/>
        <end position="293"/>
    </location>
</feature>
<name>A0A9D5AIG9_PEA</name>
<proteinExistence type="predicted"/>
<feature type="compositionally biased region" description="Basic residues" evidence="1">
    <location>
        <begin position="229"/>
        <end position="240"/>
    </location>
</feature>
<evidence type="ECO:0000313" key="3">
    <source>
        <dbReference type="EMBL" id="KAI5413092.1"/>
    </source>
</evidence>
<gene>
    <name evidence="3" type="ORF">KIW84_057640</name>
</gene>
<sequence length="360" mass="40114">MTKTILSSDFTRYIKDYHVIDTPEVTAEEHIAFLAFWLSRCIFCYRSLKLVNMYLTLANQLHEGKDVCLDKLVLGSLYEYLGEATEALGNIKPKDSLLPSGPFFLLQLWLNATFETSLKVTRHDDINAIINGRSIEGVRLNLLTPTNKIVEHRKRTRDAASAQVTLKQPKVEGTSSKPAHVDDATAEGESVTTIIEPIPMEDSSPEPPHKNKTRGAGSRKIPANLKWAHTPKAKKGKKVPPGKAVKVTHAARKMASNEIANSSPNTNTSKDKPTNQPTSATTAKPTPTNKSPAYQPTVTITVAMKLTNPRRLMTTLLTSQIAKLPLLNQLLQHLQRKSRTRWIWTTYHKGILLKKKSKSK</sequence>
<evidence type="ECO:0000259" key="2">
    <source>
        <dbReference type="Pfam" id="PF10536"/>
    </source>
</evidence>
<accession>A0A9D5AIG9</accession>
<dbReference type="Pfam" id="PF10536">
    <property type="entry name" value="PMD"/>
    <property type="match status" value="1"/>
</dbReference>
<organism evidence="3 4">
    <name type="scientific">Pisum sativum</name>
    <name type="common">Garden pea</name>
    <name type="synonym">Lathyrus oleraceus</name>
    <dbReference type="NCBI Taxonomy" id="3888"/>
    <lineage>
        <taxon>Eukaryota</taxon>
        <taxon>Viridiplantae</taxon>
        <taxon>Streptophyta</taxon>
        <taxon>Embryophyta</taxon>
        <taxon>Tracheophyta</taxon>
        <taxon>Spermatophyta</taxon>
        <taxon>Magnoliopsida</taxon>
        <taxon>eudicotyledons</taxon>
        <taxon>Gunneridae</taxon>
        <taxon>Pentapetalae</taxon>
        <taxon>rosids</taxon>
        <taxon>fabids</taxon>
        <taxon>Fabales</taxon>
        <taxon>Fabaceae</taxon>
        <taxon>Papilionoideae</taxon>
        <taxon>50 kb inversion clade</taxon>
        <taxon>NPAAA clade</taxon>
        <taxon>Hologalegina</taxon>
        <taxon>IRL clade</taxon>
        <taxon>Fabeae</taxon>
        <taxon>Lathyrus</taxon>
    </lineage>
</organism>
<dbReference type="Proteomes" id="UP001058974">
    <property type="component" value="Chromosome 5"/>
</dbReference>
<dbReference type="Gramene" id="Psat05G0764000-T1">
    <property type="protein sequence ID" value="KAI5413092.1"/>
    <property type="gene ID" value="KIW84_057640"/>
</dbReference>
<protein>
    <recommendedName>
        <fullName evidence="2">Aminotransferase-like plant mobile domain-containing protein</fullName>
    </recommendedName>
</protein>
<keyword evidence="4" id="KW-1185">Reference proteome</keyword>
<evidence type="ECO:0000256" key="1">
    <source>
        <dbReference type="SAM" id="MobiDB-lite"/>
    </source>
</evidence>
<dbReference type="AlphaFoldDB" id="A0A9D5AIG9"/>
<dbReference type="InterPro" id="IPR019557">
    <property type="entry name" value="AminoTfrase-like_pln_mobile"/>
</dbReference>
<reference evidence="3 4" key="1">
    <citation type="journal article" date="2022" name="Nat. Genet.">
        <title>Improved pea reference genome and pan-genome highlight genomic features and evolutionary characteristics.</title>
        <authorList>
            <person name="Yang T."/>
            <person name="Liu R."/>
            <person name="Luo Y."/>
            <person name="Hu S."/>
            <person name="Wang D."/>
            <person name="Wang C."/>
            <person name="Pandey M.K."/>
            <person name="Ge S."/>
            <person name="Xu Q."/>
            <person name="Li N."/>
            <person name="Li G."/>
            <person name="Huang Y."/>
            <person name="Saxena R.K."/>
            <person name="Ji Y."/>
            <person name="Li M."/>
            <person name="Yan X."/>
            <person name="He Y."/>
            <person name="Liu Y."/>
            <person name="Wang X."/>
            <person name="Xiang C."/>
            <person name="Varshney R.K."/>
            <person name="Ding H."/>
            <person name="Gao S."/>
            <person name="Zong X."/>
        </authorList>
    </citation>
    <scope>NUCLEOTIDE SEQUENCE [LARGE SCALE GENOMIC DNA]</scope>
    <source>
        <strain evidence="3 4">cv. Zhongwan 6</strain>
    </source>
</reference>
<feature type="compositionally biased region" description="Polar residues" evidence="1">
    <location>
        <begin position="258"/>
        <end position="268"/>
    </location>
</feature>
<comment type="caution">
    <text evidence="3">The sequence shown here is derived from an EMBL/GenBank/DDBJ whole genome shotgun (WGS) entry which is preliminary data.</text>
</comment>